<feature type="domain" description="DUF6314" evidence="4">
    <location>
        <begin position="498"/>
        <end position="662"/>
    </location>
</feature>
<keyword evidence="1" id="KW-0285">Flavoprotein</keyword>
<dbReference type="InterPro" id="IPR036188">
    <property type="entry name" value="FAD/NAD-bd_sf"/>
</dbReference>
<reference evidence="5" key="1">
    <citation type="journal article" date="2020" name="Stud. Mycol.">
        <title>101 Dothideomycetes genomes: a test case for predicting lifestyles and emergence of pathogens.</title>
        <authorList>
            <person name="Haridas S."/>
            <person name="Albert R."/>
            <person name="Binder M."/>
            <person name="Bloem J."/>
            <person name="Labutti K."/>
            <person name="Salamov A."/>
            <person name="Andreopoulos B."/>
            <person name="Baker S."/>
            <person name="Barry K."/>
            <person name="Bills G."/>
            <person name="Bluhm B."/>
            <person name="Cannon C."/>
            <person name="Castanera R."/>
            <person name="Culley D."/>
            <person name="Daum C."/>
            <person name="Ezra D."/>
            <person name="Gonzalez J."/>
            <person name="Henrissat B."/>
            <person name="Kuo A."/>
            <person name="Liang C."/>
            <person name="Lipzen A."/>
            <person name="Lutzoni F."/>
            <person name="Magnuson J."/>
            <person name="Mondo S."/>
            <person name="Nolan M."/>
            <person name="Ohm R."/>
            <person name="Pangilinan J."/>
            <person name="Park H.-J."/>
            <person name="Ramirez L."/>
            <person name="Alfaro M."/>
            <person name="Sun H."/>
            <person name="Tritt A."/>
            <person name="Yoshinaga Y."/>
            <person name="Zwiers L.-H."/>
            <person name="Turgeon B."/>
            <person name="Goodwin S."/>
            <person name="Spatafora J."/>
            <person name="Crous P."/>
            <person name="Grigoriev I."/>
        </authorList>
    </citation>
    <scope>NUCLEOTIDE SEQUENCE</scope>
    <source>
        <strain evidence="5">CBS 121739</strain>
    </source>
</reference>
<dbReference type="OrthoDB" id="66881at2759"/>
<dbReference type="GO" id="GO:0016491">
    <property type="term" value="F:oxidoreductase activity"/>
    <property type="evidence" value="ECO:0007669"/>
    <property type="project" value="UniProtKB-KW"/>
</dbReference>
<evidence type="ECO:0000256" key="3">
    <source>
        <dbReference type="ARBA" id="ARBA00023002"/>
    </source>
</evidence>
<dbReference type="RefSeq" id="XP_033601852.1">
    <property type="nucleotide sequence ID" value="XM_033748892.1"/>
</dbReference>
<evidence type="ECO:0000256" key="2">
    <source>
        <dbReference type="ARBA" id="ARBA00022827"/>
    </source>
</evidence>
<keyword evidence="3" id="KW-0560">Oxidoreductase</keyword>
<sequence length="674" mass="74945">MFPTAWQVGRYLNAYAERKLPDGSIKYGCEVINASEVQGEDGTKRWKVSWSPMDSTTPAINERNFDHVIVASGFFQKPADIALSRDASEDSRVSVKHSSQLREIKDIIPPDHTTGGTIVVLGGSNSGVEASAFLAAQISNASFAPDSPRSYDGYKLVNIHSKPFHAIPRYFPLKPVDEDTKEVNNRPAFLPLDLAMFDLRSRPTGPVMYSTGLVSSTKAAEVKQYFRSILGGDQSDLGSVGLVDRDEKSAPFAAITDLYPEFVRSGSIVPVLGRATKFVINRGGNDCTVTIQMQTKDGEPASDSSPSTSISDVVAIVHGTGFMPQITLSWLSQDVLERLEFEPASTRMPVLLANASILHPQCPTLGFVGSYEGPYWGVMEMQARILADKWSESQIQQSESDTARELAELRSFRQSMLTRNLAAPQYWMGDYVGLMESLSKQIGITRDGEQEGPVIPARYTSNAVEKTAAQSTLSYLQSTLTASKESARFVAAAVFRSLQGSWEQKRSLNSKLDEFPINRYEGTGTFHPRAPTDVGYDGEYLYIEQGTAYTKTGQSFQTSHRYVYRYSARTDTITVWFVKRETDSQPDLKVDYLFNEMKFEPHPRPGEKHQGWIATSDHLCIKDMYNSRCEFRFRGAQIERFVLAYDVKGPKKDYVSETWFNRAVPALASASAQA</sequence>
<organism evidence="5 6">
    <name type="scientific">Pseudovirgaria hyperparasitica</name>
    <dbReference type="NCBI Taxonomy" id="470096"/>
    <lineage>
        <taxon>Eukaryota</taxon>
        <taxon>Fungi</taxon>
        <taxon>Dikarya</taxon>
        <taxon>Ascomycota</taxon>
        <taxon>Pezizomycotina</taxon>
        <taxon>Dothideomycetes</taxon>
        <taxon>Dothideomycetes incertae sedis</taxon>
        <taxon>Acrospermales</taxon>
        <taxon>Acrospermaceae</taxon>
        <taxon>Pseudovirgaria</taxon>
    </lineage>
</organism>
<evidence type="ECO:0000313" key="5">
    <source>
        <dbReference type="EMBL" id="KAF2759401.1"/>
    </source>
</evidence>
<name>A0A6A6WE58_9PEZI</name>
<evidence type="ECO:0000259" key="4">
    <source>
        <dbReference type="Pfam" id="PF19834"/>
    </source>
</evidence>
<keyword evidence="2" id="KW-0274">FAD</keyword>
<protein>
    <recommendedName>
        <fullName evidence="4">DUF6314 domain-containing protein</fullName>
    </recommendedName>
</protein>
<dbReference type="InterPro" id="IPR050346">
    <property type="entry name" value="FMO-like"/>
</dbReference>
<dbReference type="Pfam" id="PF19834">
    <property type="entry name" value="DUF6314"/>
    <property type="match status" value="1"/>
</dbReference>
<dbReference type="GeneID" id="54489946"/>
<dbReference type="SUPFAM" id="SSF51905">
    <property type="entry name" value="FAD/NAD(P)-binding domain"/>
    <property type="match status" value="1"/>
</dbReference>
<dbReference type="Gene3D" id="3.50.50.60">
    <property type="entry name" value="FAD/NAD(P)-binding domain"/>
    <property type="match status" value="1"/>
</dbReference>
<accession>A0A6A6WE58</accession>
<evidence type="ECO:0000313" key="6">
    <source>
        <dbReference type="Proteomes" id="UP000799437"/>
    </source>
</evidence>
<dbReference type="EMBL" id="ML996570">
    <property type="protein sequence ID" value="KAF2759401.1"/>
    <property type="molecule type" value="Genomic_DNA"/>
</dbReference>
<proteinExistence type="predicted"/>
<gene>
    <name evidence="5" type="ORF">EJ05DRAFT_527607</name>
</gene>
<dbReference type="AlphaFoldDB" id="A0A6A6WE58"/>
<keyword evidence="6" id="KW-1185">Reference proteome</keyword>
<dbReference type="Proteomes" id="UP000799437">
    <property type="component" value="Unassembled WGS sequence"/>
</dbReference>
<evidence type="ECO:0000256" key="1">
    <source>
        <dbReference type="ARBA" id="ARBA00022630"/>
    </source>
</evidence>
<dbReference type="InterPro" id="IPR045632">
    <property type="entry name" value="DUF6314"/>
</dbReference>
<dbReference type="PANTHER" id="PTHR23023">
    <property type="entry name" value="DIMETHYLANILINE MONOOXYGENASE"/>
    <property type="match status" value="1"/>
</dbReference>